<dbReference type="AlphaFoldDB" id="A0A167V0W9"/>
<keyword evidence="3" id="KW-1185">Reference proteome</keyword>
<evidence type="ECO:0000256" key="1">
    <source>
        <dbReference type="SAM" id="MobiDB-lite"/>
    </source>
</evidence>
<name>A0A167V0W9_9EURO</name>
<dbReference type="VEuPathDB" id="FungiDB:AAP_06142"/>
<evidence type="ECO:0000313" key="2">
    <source>
        <dbReference type="EMBL" id="KZZ86878.1"/>
    </source>
</evidence>
<evidence type="ECO:0000313" key="3">
    <source>
        <dbReference type="Proteomes" id="UP000242877"/>
    </source>
</evidence>
<proteinExistence type="predicted"/>
<dbReference type="EMBL" id="AZGZ01000044">
    <property type="protein sequence ID" value="KZZ86878.1"/>
    <property type="molecule type" value="Genomic_DNA"/>
</dbReference>
<accession>A0A167V0W9</accession>
<organism evidence="2 3">
    <name type="scientific">Ascosphaera apis ARSEF 7405</name>
    <dbReference type="NCBI Taxonomy" id="392613"/>
    <lineage>
        <taxon>Eukaryota</taxon>
        <taxon>Fungi</taxon>
        <taxon>Dikarya</taxon>
        <taxon>Ascomycota</taxon>
        <taxon>Pezizomycotina</taxon>
        <taxon>Eurotiomycetes</taxon>
        <taxon>Eurotiomycetidae</taxon>
        <taxon>Onygenales</taxon>
        <taxon>Ascosphaeraceae</taxon>
        <taxon>Ascosphaera</taxon>
    </lineage>
</organism>
<reference evidence="2 3" key="1">
    <citation type="journal article" date="2016" name="Genome Biol. Evol.">
        <title>Divergent and convergent evolution of fungal pathogenicity.</title>
        <authorList>
            <person name="Shang Y."/>
            <person name="Xiao G."/>
            <person name="Zheng P."/>
            <person name="Cen K."/>
            <person name="Zhan S."/>
            <person name="Wang C."/>
        </authorList>
    </citation>
    <scope>NUCLEOTIDE SEQUENCE [LARGE SCALE GENOMIC DNA]</scope>
    <source>
        <strain evidence="2 3">ARSEF 7405</strain>
    </source>
</reference>
<sequence length="111" mass="12264">MARHNDREPRQREFDLTGKNRKEEMQENRIMSLKKAGLAVSAGEFVVETTTFHHSKPAGSRGGVQQPSRISPGGGGTATKRDSSRRFHVPGKNGGICSNSRRRAAYIEGRE</sequence>
<feature type="region of interest" description="Disordered" evidence="1">
    <location>
        <begin position="51"/>
        <end position="111"/>
    </location>
</feature>
<comment type="caution">
    <text evidence="2">The sequence shown here is derived from an EMBL/GenBank/DDBJ whole genome shotgun (WGS) entry which is preliminary data.</text>
</comment>
<gene>
    <name evidence="2" type="ORF">AAP_06142</name>
</gene>
<feature type="region of interest" description="Disordered" evidence="1">
    <location>
        <begin position="1"/>
        <end position="26"/>
    </location>
</feature>
<protein>
    <submittedName>
        <fullName evidence="2">Uncharacterized protein</fullName>
    </submittedName>
</protein>
<dbReference type="Proteomes" id="UP000242877">
    <property type="component" value="Unassembled WGS sequence"/>
</dbReference>